<evidence type="ECO:0000313" key="2">
    <source>
        <dbReference type="Proteomes" id="UP001148838"/>
    </source>
</evidence>
<comment type="caution">
    <text evidence="1">The sequence shown here is derived from an EMBL/GenBank/DDBJ whole genome shotgun (WGS) entry which is preliminary data.</text>
</comment>
<evidence type="ECO:0000313" key="1">
    <source>
        <dbReference type="EMBL" id="KAJ4427516.1"/>
    </source>
</evidence>
<dbReference type="EMBL" id="JAJSOF020000038">
    <property type="protein sequence ID" value="KAJ4427516.1"/>
    <property type="molecule type" value="Genomic_DNA"/>
</dbReference>
<sequence length="88" mass="9448">MAGLCEGDNEPSGSLKAICNKSSAVNNAMTTLHFGAMALTHKPQTVCHRDAFGGELTASLHPAERAWDGGLISDERDLLTSMFVSWRN</sequence>
<keyword evidence="2" id="KW-1185">Reference proteome</keyword>
<protein>
    <submittedName>
        <fullName evidence="1">Uncharacterized protein</fullName>
    </submittedName>
</protein>
<accession>A0ABQ8S0R3</accession>
<proteinExistence type="predicted"/>
<name>A0ABQ8S0R3_PERAM</name>
<gene>
    <name evidence="1" type="ORF">ANN_25164</name>
</gene>
<organism evidence="1 2">
    <name type="scientific">Periplaneta americana</name>
    <name type="common">American cockroach</name>
    <name type="synonym">Blatta americana</name>
    <dbReference type="NCBI Taxonomy" id="6978"/>
    <lineage>
        <taxon>Eukaryota</taxon>
        <taxon>Metazoa</taxon>
        <taxon>Ecdysozoa</taxon>
        <taxon>Arthropoda</taxon>
        <taxon>Hexapoda</taxon>
        <taxon>Insecta</taxon>
        <taxon>Pterygota</taxon>
        <taxon>Neoptera</taxon>
        <taxon>Polyneoptera</taxon>
        <taxon>Dictyoptera</taxon>
        <taxon>Blattodea</taxon>
        <taxon>Blattoidea</taxon>
        <taxon>Blattidae</taxon>
        <taxon>Blattinae</taxon>
        <taxon>Periplaneta</taxon>
    </lineage>
</organism>
<reference evidence="1 2" key="1">
    <citation type="journal article" date="2022" name="Allergy">
        <title>Genome assembly and annotation of Periplaneta americana reveal a comprehensive cockroach allergen profile.</title>
        <authorList>
            <person name="Wang L."/>
            <person name="Xiong Q."/>
            <person name="Saelim N."/>
            <person name="Wang L."/>
            <person name="Nong W."/>
            <person name="Wan A.T."/>
            <person name="Shi M."/>
            <person name="Liu X."/>
            <person name="Cao Q."/>
            <person name="Hui J.H.L."/>
            <person name="Sookrung N."/>
            <person name="Leung T.F."/>
            <person name="Tungtrongchitr A."/>
            <person name="Tsui S.K.W."/>
        </authorList>
    </citation>
    <scope>NUCLEOTIDE SEQUENCE [LARGE SCALE GENOMIC DNA]</scope>
    <source>
        <strain evidence="1">PWHHKU_190912</strain>
    </source>
</reference>
<dbReference type="Proteomes" id="UP001148838">
    <property type="component" value="Unassembled WGS sequence"/>
</dbReference>